<accession>A0A0M2KDK6</accession>
<gene>
    <name evidence="1" type="ORF">SY86_18850</name>
</gene>
<dbReference type="EMBL" id="JXNU01000003">
    <property type="protein sequence ID" value="KKF37024.1"/>
    <property type="molecule type" value="Genomic_DNA"/>
</dbReference>
<dbReference type="PATRIC" id="fig|65700.7.peg.4683"/>
<evidence type="ECO:0000313" key="2">
    <source>
        <dbReference type="Proteomes" id="UP000033924"/>
    </source>
</evidence>
<proteinExistence type="predicted"/>
<reference evidence="1 2" key="1">
    <citation type="submission" date="2015-01" db="EMBL/GenBank/DDBJ databases">
        <title>Erwinia tracheiphila.</title>
        <authorList>
            <person name="Shapiro L.R."/>
        </authorList>
    </citation>
    <scope>NUCLEOTIDE SEQUENCE [LARGE SCALE GENOMIC DNA]</scope>
    <source>
        <strain evidence="1 2">BuffGH</strain>
    </source>
</reference>
<organism evidence="1 2">
    <name type="scientific">Erwinia tracheiphila</name>
    <dbReference type="NCBI Taxonomy" id="65700"/>
    <lineage>
        <taxon>Bacteria</taxon>
        <taxon>Pseudomonadati</taxon>
        <taxon>Pseudomonadota</taxon>
        <taxon>Gammaproteobacteria</taxon>
        <taxon>Enterobacterales</taxon>
        <taxon>Erwiniaceae</taxon>
        <taxon>Erwinia</taxon>
    </lineage>
</organism>
<sequence length="282" mass="30435">MYSKKDLRYEFTLSNGSFDGSGNNKLSISNVKSSFRCDSYGSYGGFNGEIVIFGLSAERLSLLSGKGIGTWAVATDAQVDVYVGDNKIFSGGIFGSYANMNGQPETALVLNAVAGLNLKKKSSSSFSLAGGVDVENILSAICKLNGYGFNAVNLKGKVAQNPHYSGSPMDQIISICTDFNLQYRLFDNILTVWVSGNAIDTVVPLVSPESGLIGYPVFTQSGITFQTQFSTLLSQGRDVELVTSLPNASGRYRLYVVEHFLSSWTENGNWHTICQGVKVKND</sequence>
<dbReference type="AlphaFoldDB" id="A0A0M2KDK6"/>
<keyword evidence="2" id="KW-1185">Reference proteome</keyword>
<evidence type="ECO:0000313" key="1">
    <source>
        <dbReference type="EMBL" id="KKF37024.1"/>
    </source>
</evidence>
<dbReference type="RefSeq" id="WP_016191165.1">
    <property type="nucleotide sequence ID" value="NZ_CP089932.1"/>
</dbReference>
<dbReference type="Proteomes" id="UP000033924">
    <property type="component" value="Unassembled WGS sequence"/>
</dbReference>
<dbReference type="STRING" id="65700.SY86_18850"/>
<name>A0A0M2KDK6_9GAMM</name>
<comment type="caution">
    <text evidence="1">The sequence shown here is derived from an EMBL/GenBank/DDBJ whole genome shotgun (WGS) entry which is preliminary data.</text>
</comment>
<protein>
    <submittedName>
        <fullName evidence="1">Uncharacterized protein</fullName>
    </submittedName>
</protein>